<dbReference type="AlphaFoldDB" id="A0A1E3HFT9"/>
<accession>A0A1E3HFT9</accession>
<evidence type="ECO:0000313" key="3">
    <source>
        <dbReference type="Proteomes" id="UP000094065"/>
    </source>
</evidence>
<feature type="transmembrane region" description="Helical" evidence="1">
    <location>
        <begin position="29"/>
        <end position="54"/>
    </location>
</feature>
<organism evidence="2 3">
    <name type="scientific">Cryptococcus amylolentus CBS 6039</name>
    <dbReference type="NCBI Taxonomy" id="1295533"/>
    <lineage>
        <taxon>Eukaryota</taxon>
        <taxon>Fungi</taxon>
        <taxon>Dikarya</taxon>
        <taxon>Basidiomycota</taxon>
        <taxon>Agaricomycotina</taxon>
        <taxon>Tremellomycetes</taxon>
        <taxon>Tremellales</taxon>
        <taxon>Cryptococcaceae</taxon>
        <taxon>Cryptococcus</taxon>
    </lineage>
</organism>
<reference evidence="2 3" key="1">
    <citation type="submission" date="2016-06" db="EMBL/GenBank/DDBJ databases">
        <title>Evolution of pathogenesis and genome organization in the Tremellales.</title>
        <authorList>
            <person name="Cuomo C."/>
            <person name="Litvintseva A."/>
            <person name="Heitman J."/>
            <person name="Chen Y."/>
            <person name="Sun S."/>
            <person name="Springer D."/>
            <person name="Dromer F."/>
            <person name="Young S."/>
            <person name="Zeng Q."/>
            <person name="Chapman S."/>
            <person name="Gujja S."/>
            <person name="Saif S."/>
            <person name="Birren B."/>
        </authorList>
    </citation>
    <scope>NUCLEOTIDE SEQUENCE [LARGE SCALE GENOMIC DNA]</scope>
    <source>
        <strain evidence="2 3">CBS 6039</strain>
    </source>
</reference>
<dbReference type="RefSeq" id="XP_018990397.1">
    <property type="nucleotide sequence ID" value="XM_019141590.1"/>
</dbReference>
<sequence length="55" mass="5819">MATYASIKDLHASLPAFQPPIPTSTLPSIALVFLLAFLALAFLFTTQVASVLMAP</sequence>
<keyword evidence="3" id="KW-1185">Reference proteome</keyword>
<dbReference type="Proteomes" id="UP000094065">
    <property type="component" value="Unassembled WGS sequence"/>
</dbReference>
<keyword evidence="1" id="KW-0472">Membrane</keyword>
<keyword evidence="1" id="KW-1133">Transmembrane helix</keyword>
<evidence type="ECO:0000313" key="2">
    <source>
        <dbReference type="EMBL" id="ODN74616.1"/>
    </source>
</evidence>
<proteinExistence type="predicted"/>
<evidence type="ECO:0000256" key="1">
    <source>
        <dbReference type="SAM" id="Phobius"/>
    </source>
</evidence>
<gene>
    <name evidence="2" type="ORF">L202_06970</name>
</gene>
<dbReference type="STRING" id="1295533.A0A1E3HFT9"/>
<dbReference type="GeneID" id="30158279"/>
<protein>
    <recommendedName>
        <fullName evidence="4">Dolichyl-diphosphooligosaccharide-protein glycosyltransferase subunit OST5</fullName>
    </recommendedName>
</protein>
<evidence type="ECO:0008006" key="4">
    <source>
        <dbReference type="Google" id="ProtNLM"/>
    </source>
</evidence>
<keyword evidence="1" id="KW-0812">Transmembrane</keyword>
<dbReference type="EMBL" id="AWGJ01000011">
    <property type="protein sequence ID" value="ODN74616.1"/>
    <property type="molecule type" value="Genomic_DNA"/>
</dbReference>
<name>A0A1E3HFT9_9TREE</name>
<comment type="caution">
    <text evidence="2">The sequence shown here is derived from an EMBL/GenBank/DDBJ whole genome shotgun (WGS) entry which is preliminary data.</text>
</comment>